<dbReference type="OrthoDB" id="1263066at2"/>
<protein>
    <submittedName>
        <fullName evidence="1">Uncharacterized protein</fullName>
    </submittedName>
</protein>
<dbReference type="EMBL" id="QNUG01000007">
    <property type="protein sequence ID" value="REC71883.1"/>
    <property type="molecule type" value="Genomic_DNA"/>
</dbReference>
<proteinExistence type="predicted"/>
<dbReference type="Proteomes" id="UP000256326">
    <property type="component" value="Unassembled WGS sequence"/>
</dbReference>
<comment type="caution">
    <text evidence="1">The sequence shown here is derived from an EMBL/GenBank/DDBJ whole genome shotgun (WGS) entry which is preliminary data.</text>
</comment>
<evidence type="ECO:0000313" key="2">
    <source>
        <dbReference type="Proteomes" id="UP000256326"/>
    </source>
</evidence>
<gene>
    <name evidence="1" type="ORF">DRF58_04410</name>
</gene>
<dbReference type="RefSeq" id="WP_116033338.1">
    <property type="nucleotide sequence ID" value="NZ_JBHLVV010000029.1"/>
</dbReference>
<dbReference type="AlphaFoldDB" id="A0A3D9D1J5"/>
<organism evidence="1 2">
    <name type="scientific">Epilithonimonas hispanica</name>
    <dbReference type="NCBI Taxonomy" id="358687"/>
    <lineage>
        <taxon>Bacteria</taxon>
        <taxon>Pseudomonadati</taxon>
        <taxon>Bacteroidota</taxon>
        <taxon>Flavobacteriia</taxon>
        <taxon>Flavobacteriales</taxon>
        <taxon>Weeksellaceae</taxon>
        <taxon>Chryseobacterium group</taxon>
        <taxon>Epilithonimonas</taxon>
    </lineage>
</organism>
<evidence type="ECO:0000313" key="1">
    <source>
        <dbReference type="EMBL" id="REC71883.1"/>
    </source>
</evidence>
<keyword evidence="2" id="KW-1185">Reference proteome</keyword>
<sequence>MKIKILILLVFVIQLFQSQNIEKIEFEHSNSIITGKGIKITIAPIRNNTKGKAKLAINKDGEEYTLRISREKFVNISNAIQKIKNDTIAVLDSYFDVSSSSITTNDNQQNKKSYYATHLTKNSQYCEKQKDFWYAAKLIIEAAKLRMEDLIGY</sequence>
<name>A0A3D9D1J5_9FLAO</name>
<reference evidence="1 2" key="1">
    <citation type="journal article" date="2006" name="Int. J. Syst. Evol. Microbiol.">
        <title>Chryseobacterium hispanicum sp. nov., isolated from the drinking water distribution system of Sevilla, Spain.</title>
        <authorList>
            <person name="Gallego V."/>
            <person name="Garcia M.T."/>
            <person name="Ventosa A."/>
        </authorList>
    </citation>
    <scope>NUCLEOTIDE SEQUENCE [LARGE SCALE GENOMIC DNA]</scope>
    <source>
        <strain evidence="1 2">KCTC 22104</strain>
    </source>
</reference>
<accession>A0A3D9D1J5</accession>